<dbReference type="PANTHER" id="PTHR47947">
    <property type="entry name" value="CYTOCHROME P450 82C3-RELATED"/>
    <property type="match status" value="1"/>
</dbReference>
<evidence type="ECO:0000256" key="2">
    <source>
        <dbReference type="ARBA" id="ARBA00022723"/>
    </source>
</evidence>
<dbReference type="EMBL" id="QGNW01000028">
    <property type="protein sequence ID" value="RVX12097.1"/>
    <property type="molecule type" value="Genomic_DNA"/>
</dbReference>
<dbReference type="Proteomes" id="UP000288805">
    <property type="component" value="Unassembled WGS sequence"/>
</dbReference>
<keyword evidence="1" id="KW-0349">Heme</keyword>
<keyword evidence="2" id="KW-0479">Metal-binding</keyword>
<dbReference type="Gene3D" id="1.10.630.10">
    <property type="entry name" value="Cytochrome P450"/>
    <property type="match status" value="1"/>
</dbReference>
<evidence type="ECO:0000313" key="6">
    <source>
        <dbReference type="EMBL" id="RVX12097.1"/>
    </source>
</evidence>
<evidence type="ECO:0000256" key="1">
    <source>
        <dbReference type="ARBA" id="ARBA00022617"/>
    </source>
</evidence>
<gene>
    <name evidence="6" type="primary">CYP82C4_3</name>
    <name evidence="6" type="ORF">CK203_010791</name>
</gene>
<dbReference type="GO" id="GO:0020037">
    <property type="term" value="F:heme binding"/>
    <property type="evidence" value="ECO:0007669"/>
    <property type="project" value="InterPro"/>
</dbReference>
<evidence type="ECO:0000256" key="3">
    <source>
        <dbReference type="ARBA" id="ARBA00023002"/>
    </source>
</evidence>
<sequence length="402" mass="44598">MGYDHAMFGFSPCRAYWRDDVGSRAARSTHEGQMVAKFVDIGEIQTCDECCVYGVLTLVKIHDNKNPTYMLTKALIAENLELCLASVGQGSTQGDRAPNELARVELPNELDKGIKCPINSWELKGLELLNHVRDSEVKLFIKELYRQWIQNGDRPLLVEMKEKCWHLAANVMVSTVAGERYFGTVTNDYESRQCRKALGDFLYLSGIFMGGGSGAGKLGGGARLEKGLGSMNEADQDFECFWMVNSPIMTMTLSLRRLAWSHITGSKDQHGCNVDVDSYIGGFDSTVITLTSALSLLMNNPSTLKRAQDELDIKVGKHRKVDESDIKNLVYLQAIIKETLRLYPAAPLSVPREAMEDCNVAGFHIQAGTRLLVNLWKLPGTPKFGRTFGVPTWGVPNEACGF</sequence>
<dbReference type="InterPro" id="IPR036396">
    <property type="entry name" value="Cyt_P450_sf"/>
</dbReference>
<dbReference type="InterPro" id="IPR002401">
    <property type="entry name" value="Cyt_P450_E_grp-I"/>
</dbReference>
<comment type="caution">
    <text evidence="6">The sequence shown here is derived from an EMBL/GenBank/DDBJ whole genome shotgun (WGS) entry which is preliminary data.</text>
</comment>
<dbReference type="AlphaFoldDB" id="A0A438JT13"/>
<keyword evidence="4" id="KW-0408">Iron</keyword>
<dbReference type="PANTHER" id="PTHR47947:SF8">
    <property type="entry name" value="CYTOCHROME P450 82C4-LIKE"/>
    <property type="match status" value="1"/>
</dbReference>
<evidence type="ECO:0000256" key="5">
    <source>
        <dbReference type="ARBA" id="ARBA00023033"/>
    </source>
</evidence>
<keyword evidence="3" id="KW-0560">Oxidoreductase</keyword>
<proteinExistence type="predicted"/>
<keyword evidence="5" id="KW-0503">Monooxygenase</keyword>
<dbReference type="InterPro" id="IPR050651">
    <property type="entry name" value="Plant_Cytochrome_P450_Monoox"/>
</dbReference>
<name>A0A438JT13_VITVI</name>
<dbReference type="GO" id="GO:0004497">
    <property type="term" value="F:monooxygenase activity"/>
    <property type="evidence" value="ECO:0007669"/>
    <property type="project" value="UniProtKB-KW"/>
</dbReference>
<protein>
    <submittedName>
        <fullName evidence="6">Cytochrome P450 82C4</fullName>
    </submittedName>
</protein>
<reference evidence="6 7" key="1">
    <citation type="journal article" date="2018" name="PLoS Genet.">
        <title>Population sequencing reveals clonal diversity and ancestral inbreeding in the grapevine cultivar Chardonnay.</title>
        <authorList>
            <person name="Roach M.J."/>
            <person name="Johnson D.L."/>
            <person name="Bohlmann J."/>
            <person name="van Vuuren H.J."/>
            <person name="Jones S.J."/>
            <person name="Pretorius I.S."/>
            <person name="Schmidt S.A."/>
            <person name="Borneman A.R."/>
        </authorList>
    </citation>
    <scope>NUCLEOTIDE SEQUENCE [LARGE SCALE GENOMIC DNA]</scope>
    <source>
        <strain evidence="7">cv. Chardonnay</strain>
        <tissue evidence="6">Leaf</tissue>
    </source>
</reference>
<dbReference type="GO" id="GO:0016705">
    <property type="term" value="F:oxidoreductase activity, acting on paired donors, with incorporation or reduction of molecular oxygen"/>
    <property type="evidence" value="ECO:0007669"/>
    <property type="project" value="InterPro"/>
</dbReference>
<dbReference type="GO" id="GO:0005506">
    <property type="term" value="F:iron ion binding"/>
    <property type="evidence" value="ECO:0007669"/>
    <property type="project" value="InterPro"/>
</dbReference>
<dbReference type="Pfam" id="PF00067">
    <property type="entry name" value="p450"/>
    <property type="match status" value="1"/>
</dbReference>
<evidence type="ECO:0000256" key="4">
    <source>
        <dbReference type="ARBA" id="ARBA00023004"/>
    </source>
</evidence>
<dbReference type="SUPFAM" id="SSF48264">
    <property type="entry name" value="Cytochrome P450"/>
    <property type="match status" value="1"/>
</dbReference>
<dbReference type="InterPro" id="IPR001128">
    <property type="entry name" value="Cyt_P450"/>
</dbReference>
<evidence type="ECO:0000313" key="7">
    <source>
        <dbReference type="Proteomes" id="UP000288805"/>
    </source>
</evidence>
<dbReference type="PRINTS" id="PR00463">
    <property type="entry name" value="EP450I"/>
</dbReference>
<accession>A0A438JT13</accession>
<organism evidence="6 7">
    <name type="scientific">Vitis vinifera</name>
    <name type="common">Grape</name>
    <dbReference type="NCBI Taxonomy" id="29760"/>
    <lineage>
        <taxon>Eukaryota</taxon>
        <taxon>Viridiplantae</taxon>
        <taxon>Streptophyta</taxon>
        <taxon>Embryophyta</taxon>
        <taxon>Tracheophyta</taxon>
        <taxon>Spermatophyta</taxon>
        <taxon>Magnoliopsida</taxon>
        <taxon>eudicotyledons</taxon>
        <taxon>Gunneridae</taxon>
        <taxon>Pentapetalae</taxon>
        <taxon>rosids</taxon>
        <taxon>Vitales</taxon>
        <taxon>Vitaceae</taxon>
        <taxon>Viteae</taxon>
        <taxon>Vitis</taxon>
    </lineage>
</organism>